<keyword evidence="4" id="KW-0547">Nucleotide-binding</keyword>
<proteinExistence type="predicted"/>
<evidence type="ECO:0000256" key="2">
    <source>
        <dbReference type="ARBA" id="ARBA00013253"/>
    </source>
</evidence>
<dbReference type="EC" id="2.7.6.3" evidence="2"/>
<dbReference type="RefSeq" id="WP_311579590.1">
    <property type="nucleotide sequence ID" value="NZ_JAVRIF010000003.1"/>
</dbReference>
<dbReference type="GO" id="GO:0003848">
    <property type="term" value="F:2-amino-4-hydroxy-6-hydroxymethyldihydropteridine diphosphokinase activity"/>
    <property type="evidence" value="ECO:0007669"/>
    <property type="project" value="UniProtKB-EC"/>
</dbReference>
<feature type="domain" description="7,8-dihydro-6-hydroxymethylpterin-pyrophosphokinase" evidence="8">
    <location>
        <begin position="5"/>
        <end position="129"/>
    </location>
</feature>
<keyword evidence="7" id="KW-0289">Folate biosynthesis</keyword>
<dbReference type="SUPFAM" id="SSF55083">
    <property type="entry name" value="6-hydroxymethyl-7,8-dihydropterin pyrophosphokinase, HPPK"/>
    <property type="match status" value="1"/>
</dbReference>
<reference evidence="9 10" key="1">
    <citation type="submission" date="2023-09" db="EMBL/GenBank/DDBJ databases">
        <authorList>
            <person name="Rey-Velasco X."/>
        </authorList>
    </citation>
    <scope>NUCLEOTIDE SEQUENCE [LARGE SCALE GENOMIC DNA]</scope>
    <source>
        <strain evidence="9 10">W431</strain>
    </source>
</reference>
<comment type="caution">
    <text evidence="9">The sequence shown here is derived from an EMBL/GenBank/DDBJ whole genome shotgun (WGS) entry which is preliminary data.</text>
</comment>
<evidence type="ECO:0000256" key="6">
    <source>
        <dbReference type="ARBA" id="ARBA00022840"/>
    </source>
</evidence>
<comment type="pathway">
    <text evidence="1">Cofactor biosynthesis; tetrahydrofolate biosynthesis; 2-amino-4-hydroxy-6-hydroxymethyl-7,8-dihydropteridine diphosphate from 7,8-dihydroneopterin triphosphate: step 4/4.</text>
</comment>
<keyword evidence="3 9" id="KW-0808">Transferase</keyword>
<evidence type="ECO:0000313" key="10">
    <source>
        <dbReference type="Proteomes" id="UP001266357"/>
    </source>
</evidence>
<dbReference type="Proteomes" id="UP001266357">
    <property type="component" value="Unassembled WGS sequence"/>
</dbReference>
<evidence type="ECO:0000256" key="7">
    <source>
        <dbReference type="ARBA" id="ARBA00022909"/>
    </source>
</evidence>
<dbReference type="PANTHER" id="PTHR43071">
    <property type="entry name" value="2-AMINO-4-HYDROXY-6-HYDROXYMETHYLDIHYDROPTERIDINE PYROPHOSPHOKINASE"/>
    <property type="match status" value="1"/>
</dbReference>
<dbReference type="Pfam" id="PF01288">
    <property type="entry name" value="HPPK"/>
    <property type="match status" value="1"/>
</dbReference>
<evidence type="ECO:0000256" key="4">
    <source>
        <dbReference type="ARBA" id="ARBA00022741"/>
    </source>
</evidence>
<organism evidence="9 10">
    <name type="scientific">Thalassotalea castellviae</name>
    <dbReference type="NCBI Taxonomy" id="3075612"/>
    <lineage>
        <taxon>Bacteria</taxon>
        <taxon>Pseudomonadati</taxon>
        <taxon>Pseudomonadota</taxon>
        <taxon>Gammaproteobacteria</taxon>
        <taxon>Alteromonadales</taxon>
        <taxon>Colwelliaceae</taxon>
        <taxon>Thalassotalea</taxon>
    </lineage>
</organism>
<dbReference type="InterPro" id="IPR035907">
    <property type="entry name" value="Hppk_sf"/>
</dbReference>
<dbReference type="CDD" id="cd00483">
    <property type="entry name" value="HPPK"/>
    <property type="match status" value="1"/>
</dbReference>
<keyword evidence="10" id="KW-1185">Reference proteome</keyword>
<evidence type="ECO:0000256" key="5">
    <source>
        <dbReference type="ARBA" id="ARBA00022777"/>
    </source>
</evidence>
<dbReference type="InterPro" id="IPR000550">
    <property type="entry name" value="Hppk"/>
</dbReference>
<gene>
    <name evidence="9" type="primary">folK</name>
    <name evidence="9" type="ORF">RM573_07500</name>
</gene>
<evidence type="ECO:0000313" key="9">
    <source>
        <dbReference type="EMBL" id="MDT0603438.1"/>
    </source>
</evidence>
<protein>
    <recommendedName>
        <fullName evidence="2">2-amino-4-hydroxy-6-hydroxymethyldihydropteridine diphosphokinase</fullName>
        <ecNumber evidence="2">2.7.6.3</ecNumber>
    </recommendedName>
</protein>
<dbReference type="NCBIfam" id="TIGR01498">
    <property type="entry name" value="folK"/>
    <property type="match status" value="1"/>
</dbReference>
<dbReference type="EMBL" id="JAVRIF010000003">
    <property type="protein sequence ID" value="MDT0603438.1"/>
    <property type="molecule type" value="Genomic_DNA"/>
</dbReference>
<evidence type="ECO:0000259" key="8">
    <source>
        <dbReference type="Pfam" id="PF01288"/>
    </source>
</evidence>
<evidence type="ECO:0000256" key="1">
    <source>
        <dbReference type="ARBA" id="ARBA00005051"/>
    </source>
</evidence>
<sequence length="163" mass="18636">MVQVYLSLGSNIDRENNLKSGLTELTAIYHELTLSSLFESEAVGFDGSPFYNMVVGLQTNQTIEELSKTLREIEYKFGREANAKKFSPRTLDIDILLYGDLVQSEPVQLPRDEISFNAFVLWPLAEIAPQLLHPVLKQSYHSLWQNFDKNTQKLAIIPFNWQG</sequence>
<accession>A0ABU3A0N6</accession>
<keyword evidence="6" id="KW-0067">ATP-binding</keyword>
<dbReference type="Gene3D" id="3.30.70.560">
    <property type="entry name" value="7,8-Dihydro-6-hydroxymethylpterin-pyrophosphokinase HPPK"/>
    <property type="match status" value="1"/>
</dbReference>
<name>A0ABU3A0N6_9GAMM</name>
<dbReference type="PANTHER" id="PTHR43071:SF2">
    <property type="entry name" value="2-AMINO-4-HYDROXY-6-HYDROXYMETHYLDIHYDROPTERIDINE PYROPHOSPHOKINASE"/>
    <property type="match status" value="1"/>
</dbReference>
<keyword evidence="5" id="KW-0418">Kinase</keyword>
<evidence type="ECO:0000256" key="3">
    <source>
        <dbReference type="ARBA" id="ARBA00022679"/>
    </source>
</evidence>